<evidence type="ECO:0000313" key="4">
    <source>
        <dbReference type="Proteomes" id="UP000254626"/>
    </source>
</evidence>
<keyword evidence="1" id="KW-0597">Phosphoprotein</keyword>
<dbReference type="AlphaFoldDB" id="A0AAX2LP97"/>
<dbReference type="Gene3D" id="3.40.50.2300">
    <property type="match status" value="1"/>
</dbReference>
<feature type="domain" description="Response regulatory" evidence="2">
    <location>
        <begin position="6"/>
        <end position="123"/>
    </location>
</feature>
<dbReference type="SUPFAM" id="SSF52172">
    <property type="entry name" value="CheY-like"/>
    <property type="match status" value="1"/>
</dbReference>
<dbReference type="InterPro" id="IPR001789">
    <property type="entry name" value="Sig_transdc_resp-reg_receiver"/>
</dbReference>
<organism evidence="3 4">
    <name type="scientific">Vibrio fluvialis</name>
    <dbReference type="NCBI Taxonomy" id="676"/>
    <lineage>
        <taxon>Bacteria</taxon>
        <taxon>Pseudomonadati</taxon>
        <taxon>Pseudomonadota</taxon>
        <taxon>Gammaproteobacteria</taxon>
        <taxon>Vibrionales</taxon>
        <taxon>Vibrionaceae</taxon>
        <taxon>Vibrio</taxon>
    </lineage>
</organism>
<protein>
    <submittedName>
        <fullName evidence="3">CheY</fullName>
    </submittedName>
</protein>
<dbReference type="PANTHER" id="PTHR43228:SF1">
    <property type="entry name" value="TWO-COMPONENT RESPONSE REGULATOR ARR22"/>
    <property type="match status" value="1"/>
</dbReference>
<proteinExistence type="predicted"/>
<accession>A0AAX2LP97</accession>
<reference evidence="3 4" key="1">
    <citation type="submission" date="2018-06" db="EMBL/GenBank/DDBJ databases">
        <authorList>
            <consortium name="Pathogen Informatics"/>
            <person name="Doyle S."/>
        </authorList>
    </citation>
    <scope>NUCLEOTIDE SEQUENCE [LARGE SCALE GENOMIC DNA]</scope>
    <source>
        <strain evidence="3 4">NCTC11327</strain>
    </source>
</reference>
<sequence length="144" mass="16413">MNKNMKILIVDDFSTMRRIVKNLLRDLGFNNTQEADDGLTALPMLKKGEFDFVVTDWNMPGMQGIDLLRNIRADEELKHLPVLMITAEAKREQIIEAAQAGVNGYIVKPFTASGDSERKTRKNLRASLKLSFRQKFALFKRVKG</sequence>
<dbReference type="EMBL" id="UHIP01000001">
    <property type="protein sequence ID" value="SUP21624.1"/>
    <property type="molecule type" value="Genomic_DNA"/>
</dbReference>
<dbReference type="InterPro" id="IPR052048">
    <property type="entry name" value="ST_Response_Regulator"/>
</dbReference>
<dbReference type="SMART" id="SM00448">
    <property type="entry name" value="REC"/>
    <property type="match status" value="1"/>
</dbReference>
<evidence type="ECO:0000313" key="3">
    <source>
        <dbReference type="EMBL" id="SUP21624.1"/>
    </source>
</evidence>
<evidence type="ECO:0000256" key="1">
    <source>
        <dbReference type="PROSITE-ProRule" id="PRU00169"/>
    </source>
</evidence>
<dbReference type="PANTHER" id="PTHR43228">
    <property type="entry name" value="TWO-COMPONENT RESPONSE REGULATOR"/>
    <property type="match status" value="1"/>
</dbReference>
<dbReference type="Pfam" id="PF00072">
    <property type="entry name" value="Response_reg"/>
    <property type="match status" value="1"/>
</dbReference>
<dbReference type="CDD" id="cd19923">
    <property type="entry name" value="REC_CheY_CheY3"/>
    <property type="match status" value="1"/>
</dbReference>
<dbReference type="Proteomes" id="UP000254626">
    <property type="component" value="Unassembled WGS sequence"/>
</dbReference>
<feature type="modified residue" description="4-aspartylphosphate" evidence="1">
    <location>
        <position position="56"/>
    </location>
</feature>
<comment type="caution">
    <text evidence="3">The sequence shown here is derived from an EMBL/GenBank/DDBJ whole genome shotgun (WGS) entry which is preliminary data.</text>
</comment>
<dbReference type="PROSITE" id="PS50110">
    <property type="entry name" value="RESPONSE_REGULATORY"/>
    <property type="match status" value="1"/>
</dbReference>
<name>A0AAX2LP97_VIBFL</name>
<gene>
    <name evidence="3" type="primary">cheY_1</name>
    <name evidence="3" type="ORF">NCTC11327_00758</name>
</gene>
<dbReference type="InterPro" id="IPR011006">
    <property type="entry name" value="CheY-like_superfamily"/>
</dbReference>
<evidence type="ECO:0000259" key="2">
    <source>
        <dbReference type="PROSITE" id="PS50110"/>
    </source>
</evidence>
<dbReference type="GO" id="GO:0000160">
    <property type="term" value="P:phosphorelay signal transduction system"/>
    <property type="evidence" value="ECO:0007669"/>
    <property type="project" value="InterPro"/>
</dbReference>